<reference evidence="1" key="1">
    <citation type="submission" date="2018-01" db="EMBL/GenBank/DDBJ databases">
        <title>An insight into the sialome of Amazonian anophelines.</title>
        <authorList>
            <person name="Ribeiro J.M."/>
            <person name="Scarpassa V."/>
            <person name="Calvo E."/>
        </authorList>
    </citation>
    <scope>NUCLEOTIDE SEQUENCE</scope>
</reference>
<evidence type="ECO:0000313" key="1">
    <source>
        <dbReference type="EMBL" id="MBW76985.1"/>
    </source>
</evidence>
<organism evidence="1">
    <name type="scientific">Anopheles darlingi</name>
    <name type="common">Mosquito</name>
    <dbReference type="NCBI Taxonomy" id="43151"/>
    <lineage>
        <taxon>Eukaryota</taxon>
        <taxon>Metazoa</taxon>
        <taxon>Ecdysozoa</taxon>
        <taxon>Arthropoda</taxon>
        <taxon>Hexapoda</taxon>
        <taxon>Insecta</taxon>
        <taxon>Pterygota</taxon>
        <taxon>Neoptera</taxon>
        <taxon>Endopterygota</taxon>
        <taxon>Diptera</taxon>
        <taxon>Nematocera</taxon>
        <taxon>Culicoidea</taxon>
        <taxon>Culicidae</taxon>
        <taxon>Anophelinae</taxon>
        <taxon>Anopheles</taxon>
    </lineage>
</organism>
<sequence>MRNLTISFIALEIDFNLLISIACFLDDVIGDTFFIVQLLQHRSKLIHFDDRLGTRNLQIGVSLNATEDIGFFLSKCIDLLQGTIFEYLQLFQVNTQLFILLN</sequence>
<name>A0A2M4DHH2_ANODA</name>
<proteinExistence type="predicted"/>
<dbReference type="AlphaFoldDB" id="A0A2M4DHH2"/>
<dbReference type="EMBL" id="GGFL01012807">
    <property type="protein sequence ID" value="MBW76985.1"/>
    <property type="molecule type" value="Transcribed_RNA"/>
</dbReference>
<accession>A0A2M4DHH2</accession>
<protein>
    <submittedName>
        <fullName evidence="1">Putative secreted protein</fullName>
    </submittedName>
</protein>